<dbReference type="InterPro" id="IPR036388">
    <property type="entry name" value="WH-like_DNA-bd_sf"/>
</dbReference>
<comment type="caution">
    <text evidence="1">The sequence shown here is derived from an EMBL/GenBank/DDBJ whole genome shotgun (WGS) entry which is preliminary data.</text>
</comment>
<dbReference type="Proteomes" id="UP000885936">
    <property type="component" value="Unassembled WGS sequence"/>
</dbReference>
<protein>
    <submittedName>
        <fullName evidence="1">Winged helix-turn-helix transcriptional regulator</fullName>
    </submittedName>
</protein>
<evidence type="ECO:0000313" key="1">
    <source>
        <dbReference type="EMBL" id="HDM36367.1"/>
    </source>
</evidence>
<dbReference type="EMBL" id="DRIE01000086">
    <property type="protein sequence ID" value="HEC57218.1"/>
    <property type="molecule type" value="Genomic_DNA"/>
</dbReference>
<dbReference type="SUPFAM" id="SSF46785">
    <property type="entry name" value="Winged helix' DNA-binding domain"/>
    <property type="match status" value="1"/>
</dbReference>
<dbReference type="Proteomes" id="UP000885863">
    <property type="component" value="Unassembled WGS sequence"/>
</dbReference>
<accession>A0A7C0X4F8</accession>
<dbReference type="Pfam" id="PF13412">
    <property type="entry name" value="HTH_24"/>
    <property type="match status" value="1"/>
</dbReference>
<evidence type="ECO:0000313" key="2">
    <source>
        <dbReference type="EMBL" id="HEC57218.1"/>
    </source>
</evidence>
<dbReference type="AlphaFoldDB" id="A0A7C0X4F8"/>
<organism evidence="1">
    <name type="scientific">Candidatus Syntropharchaeum butanivorans</name>
    <dbReference type="NCBI Taxonomy" id="1839936"/>
    <lineage>
        <taxon>Archaea</taxon>
        <taxon>Methanobacteriati</taxon>
        <taxon>Methanobacteriota</taxon>
        <taxon>Stenosarchaea group</taxon>
        <taxon>Methanomicrobia</taxon>
        <taxon>Methanosarcinales</taxon>
        <taxon>ANME-2 cluster</taxon>
        <taxon>Candidatus Syntropharchaeum</taxon>
    </lineage>
</organism>
<sequence>MHLNKPIDTRGMTPTQRKIMEVVRGAGEPMSIGEIAEKVGVSWATAKTNVLELSQKQMLNTKKVGKNWIVWMDVSRKPTETCSAYRRRRI</sequence>
<dbReference type="EMBL" id="DQZR01000164">
    <property type="protein sequence ID" value="HDM36367.1"/>
    <property type="molecule type" value="Genomic_DNA"/>
</dbReference>
<name>A0A7C0X4F8_9EURY</name>
<dbReference type="InterPro" id="IPR036390">
    <property type="entry name" value="WH_DNA-bd_sf"/>
</dbReference>
<dbReference type="Gene3D" id="1.10.10.10">
    <property type="entry name" value="Winged helix-like DNA-binding domain superfamily/Winged helix DNA-binding domain"/>
    <property type="match status" value="1"/>
</dbReference>
<proteinExistence type="predicted"/>
<reference evidence="1" key="1">
    <citation type="journal article" date="2020" name="mSystems">
        <title>Genome- and Community-Level Interaction Insights into Carbon Utilization and Element Cycling Functions of Hydrothermarchaeota in Hydrothermal Sediment.</title>
        <authorList>
            <person name="Zhou Z."/>
            <person name="Liu Y."/>
            <person name="Xu W."/>
            <person name="Pan J."/>
            <person name="Luo Z.H."/>
            <person name="Li M."/>
        </authorList>
    </citation>
    <scope>NUCLEOTIDE SEQUENCE [LARGE SCALE GENOMIC DNA]</scope>
    <source>
        <strain evidence="1">HyVt-185</strain>
        <strain evidence="2">HyVt-386</strain>
    </source>
</reference>
<gene>
    <name evidence="1" type="ORF">ENG09_03820</name>
    <name evidence="2" type="ORF">ENI32_04980</name>
</gene>